<evidence type="ECO:0000313" key="3">
    <source>
        <dbReference type="Proteomes" id="UP000271241"/>
    </source>
</evidence>
<name>A0A4P9XGC6_9FUNG</name>
<dbReference type="EMBL" id="KZ993574">
    <property type="protein sequence ID" value="RKP04628.1"/>
    <property type="molecule type" value="Genomic_DNA"/>
</dbReference>
<keyword evidence="3" id="KW-1185">Reference proteome</keyword>
<feature type="chain" id="PRO_5020865828" evidence="1">
    <location>
        <begin position="26"/>
        <end position="107"/>
    </location>
</feature>
<gene>
    <name evidence="2" type="ORF">THASP1DRAFT_33580</name>
</gene>
<reference evidence="3" key="1">
    <citation type="journal article" date="2018" name="Nat. Microbiol.">
        <title>Leveraging single-cell genomics to expand the fungal tree of life.</title>
        <authorList>
            <person name="Ahrendt S.R."/>
            <person name="Quandt C.A."/>
            <person name="Ciobanu D."/>
            <person name="Clum A."/>
            <person name="Salamov A."/>
            <person name="Andreopoulos B."/>
            <person name="Cheng J.F."/>
            <person name="Woyke T."/>
            <person name="Pelin A."/>
            <person name="Henrissat B."/>
            <person name="Reynolds N.K."/>
            <person name="Benny G.L."/>
            <person name="Smith M.E."/>
            <person name="James T.Y."/>
            <person name="Grigoriev I.V."/>
        </authorList>
    </citation>
    <scope>NUCLEOTIDE SEQUENCE [LARGE SCALE GENOMIC DNA]</scope>
    <source>
        <strain evidence="3">RSA 1356</strain>
    </source>
</reference>
<dbReference type="Proteomes" id="UP000271241">
    <property type="component" value="Unassembled WGS sequence"/>
</dbReference>
<proteinExistence type="predicted"/>
<sequence length="107" mass="12067">MFSNIRRGSVFLAVVLLSMLALASASPTGASSHSSSLQDRFPSANFPIMGVTPEGFPIRAGGTEMHLIRTAPRVQRWITEEEVWELKRQRIGFIDVTFYPEYSEYEQ</sequence>
<accession>A0A4P9XGC6</accession>
<feature type="signal peptide" evidence="1">
    <location>
        <begin position="1"/>
        <end position="25"/>
    </location>
</feature>
<protein>
    <submittedName>
        <fullName evidence="2">Uncharacterized protein</fullName>
    </submittedName>
</protein>
<dbReference type="AlphaFoldDB" id="A0A4P9XGC6"/>
<keyword evidence="1" id="KW-0732">Signal</keyword>
<evidence type="ECO:0000256" key="1">
    <source>
        <dbReference type="SAM" id="SignalP"/>
    </source>
</evidence>
<evidence type="ECO:0000313" key="2">
    <source>
        <dbReference type="EMBL" id="RKP04628.1"/>
    </source>
</evidence>
<organism evidence="2 3">
    <name type="scientific">Thamnocephalis sphaerospora</name>
    <dbReference type="NCBI Taxonomy" id="78915"/>
    <lineage>
        <taxon>Eukaryota</taxon>
        <taxon>Fungi</taxon>
        <taxon>Fungi incertae sedis</taxon>
        <taxon>Zoopagomycota</taxon>
        <taxon>Zoopagomycotina</taxon>
        <taxon>Zoopagomycetes</taxon>
        <taxon>Zoopagales</taxon>
        <taxon>Sigmoideomycetaceae</taxon>
        <taxon>Thamnocephalis</taxon>
    </lineage>
</organism>